<reference evidence="2 3" key="1">
    <citation type="submission" date="2021-04" db="EMBL/GenBank/DDBJ databases">
        <title>Paenibacillus sp. DLE-14 whole genome sequence.</title>
        <authorList>
            <person name="Ham Y.J."/>
        </authorList>
    </citation>
    <scope>NUCLEOTIDE SEQUENCE [LARGE SCALE GENOMIC DNA]</scope>
    <source>
        <strain evidence="2 3">DLE-14</strain>
    </source>
</reference>
<accession>A0ABS5C771</accession>
<feature type="domain" description="Pvc16 N-terminal" evidence="1">
    <location>
        <begin position="20"/>
        <end position="165"/>
    </location>
</feature>
<dbReference type="Pfam" id="PF14065">
    <property type="entry name" value="Pvc16_N"/>
    <property type="match status" value="1"/>
</dbReference>
<name>A0ABS5C771_9BACL</name>
<protein>
    <submittedName>
        <fullName evidence="2">DUF4255 domain-containing protein</fullName>
    </submittedName>
</protein>
<dbReference type="Proteomes" id="UP000673394">
    <property type="component" value="Unassembled WGS sequence"/>
</dbReference>
<organism evidence="2 3">
    <name type="scientific">Paenibacillus lignilyticus</name>
    <dbReference type="NCBI Taxonomy" id="1172615"/>
    <lineage>
        <taxon>Bacteria</taxon>
        <taxon>Bacillati</taxon>
        <taxon>Bacillota</taxon>
        <taxon>Bacilli</taxon>
        <taxon>Bacillales</taxon>
        <taxon>Paenibacillaceae</taxon>
        <taxon>Paenibacillus</taxon>
    </lineage>
</organism>
<evidence type="ECO:0000313" key="3">
    <source>
        <dbReference type="Proteomes" id="UP000673394"/>
    </source>
</evidence>
<dbReference type="InterPro" id="IPR025351">
    <property type="entry name" value="Pvc16_N"/>
</dbReference>
<dbReference type="EMBL" id="JAGKSP010000001">
    <property type="protein sequence ID" value="MBP3961295.1"/>
    <property type="molecule type" value="Genomic_DNA"/>
</dbReference>
<comment type="caution">
    <text evidence="2">The sequence shown here is derived from an EMBL/GenBank/DDBJ whole genome shotgun (WGS) entry which is preliminary data.</text>
</comment>
<sequence length="174" mass="19498">MRENMTPEPVAQSELIGMASPADKGDLVLSLYLYRITENSEARRNEMQARGSGMLQFPPMAVDLHYILTPYSSADLHSRTLDEHVIIGRAMQVLHDHAIVRGGYLQGSLAESNEELRVVVESLPVDILTGLWNFGDMPYKMSLPIRVGPVNIDSTRLKSTTRVVERHIKLEEKG</sequence>
<proteinExistence type="predicted"/>
<evidence type="ECO:0000259" key="1">
    <source>
        <dbReference type="Pfam" id="PF14065"/>
    </source>
</evidence>
<evidence type="ECO:0000313" key="2">
    <source>
        <dbReference type="EMBL" id="MBP3961295.1"/>
    </source>
</evidence>
<gene>
    <name evidence="2" type="ORF">I8J30_01120</name>
</gene>
<keyword evidence="3" id="KW-1185">Reference proteome</keyword>